<protein>
    <submittedName>
        <fullName evidence="1">22692_t:CDS:1</fullName>
    </submittedName>
</protein>
<keyword evidence="2" id="KW-1185">Reference proteome</keyword>
<sequence length="54" mass="6668">MEDHDIKQKMNEEIRKVGKLYEVEIRVNFEEHETAETIQKKIETIQEYKKIIYK</sequence>
<feature type="non-terminal residue" evidence="1">
    <location>
        <position position="54"/>
    </location>
</feature>
<evidence type="ECO:0000313" key="2">
    <source>
        <dbReference type="Proteomes" id="UP000789901"/>
    </source>
</evidence>
<dbReference type="Proteomes" id="UP000789901">
    <property type="component" value="Unassembled WGS sequence"/>
</dbReference>
<proteinExistence type="predicted"/>
<gene>
    <name evidence="1" type="ORF">GMARGA_LOCUS17343</name>
</gene>
<accession>A0ABN7VDB7</accession>
<name>A0ABN7VDB7_GIGMA</name>
<reference evidence="1 2" key="1">
    <citation type="submission" date="2021-06" db="EMBL/GenBank/DDBJ databases">
        <authorList>
            <person name="Kallberg Y."/>
            <person name="Tangrot J."/>
            <person name="Rosling A."/>
        </authorList>
    </citation>
    <scope>NUCLEOTIDE SEQUENCE [LARGE SCALE GENOMIC DNA]</scope>
    <source>
        <strain evidence="1 2">120-4 pot B 10/14</strain>
    </source>
</reference>
<organism evidence="1 2">
    <name type="scientific">Gigaspora margarita</name>
    <dbReference type="NCBI Taxonomy" id="4874"/>
    <lineage>
        <taxon>Eukaryota</taxon>
        <taxon>Fungi</taxon>
        <taxon>Fungi incertae sedis</taxon>
        <taxon>Mucoromycota</taxon>
        <taxon>Glomeromycotina</taxon>
        <taxon>Glomeromycetes</taxon>
        <taxon>Diversisporales</taxon>
        <taxon>Gigasporaceae</taxon>
        <taxon>Gigaspora</taxon>
    </lineage>
</organism>
<comment type="caution">
    <text evidence="1">The sequence shown here is derived from an EMBL/GenBank/DDBJ whole genome shotgun (WGS) entry which is preliminary data.</text>
</comment>
<evidence type="ECO:0000313" key="1">
    <source>
        <dbReference type="EMBL" id="CAG8759829.1"/>
    </source>
</evidence>
<dbReference type="EMBL" id="CAJVQB010013079">
    <property type="protein sequence ID" value="CAG8759829.1"/>
    <property type="molecule type" value="Genomic_DNA"/>
</dbReference>